<dbReference type="GO" id="GO:0008168">
    <property type="term" value="F:methyltransferase activity"/>
    <property type="evidence" value="ECO:0007669"/>
    <property type="project" value="UniProtKB-KW"/>
</dbReference>
<keyword evidence="2" id="KW-1185">Reference proteome</keyword>
<accession>A0A137NZ70</accession>
<protein>
    <submittedName>
        <fullName evidence="1">S-adenosyl-L-methionine-dependent methyltransferase</fullName>
    </submittedName>
</protein>
<dbReference type="Pfam" id="PF03492">
    <property type="entry name" value="Methyltransf_7"/>
    <property type="match status" value="1"/>
</dbReference>
<dbReference type="PANTHER" id="PTHR31009">
    <property type="entry name" value="S-ADENOSYL-L-METHIONINE:CARBOXYL METHYLTRANSFERASE FAMILY PROTEIN"/>
    <property type="match status" value="1"/>
</dbReference>
<keyword evidence="1" id="KW-0489">Methyltransferase</keyword>
<name>A0A137NZ70_CONC2</name>
<dbReference type="Gene3D" id="3.40.50.150">
    <property type="entry name" value="Vaccinia Virus protein VP39"/>
    <property type="match status" value="1"/>
</dbReference>
<dbReference type="OrthoDB" id="1523883at2759"/>
<gene>
    <name evidence="1" type="ORF">CONCODRAFT_9907</name>
</gene>
<dbReference type="AlphaFoldDB" id="A0A137NZ70"/>
<evidence type="ECO:0000313" key="2">
    <source>
        <dbReference type="Proteomes" id="UP000070444"/>
    </source>
</evidence>
<dbReference type="EMBL" id="KQ964604">
    <property type="protein sequence ID" value="KXN67941.1"/>
    <property type="molecule type" value="Genomic_DNA"/>
</dbReference>
<organism evidence="1 2">
    <name type="scientific">Conidiobolus coronatus (strain ATCC 28846 / CBS 209.66 / NRRL 28638)</name>
    <name type="common">Delacroixia coronata</name>
    <dbReference type="NCBI Taxonomy" id="796925"/>
    <lineage>
        <taxon>Eukaryota</taxon>
        <taxon>Fungi</taxon>
        <taxon>Fungi incertae sedis</taxon>
        <taxon>Zoopagomycota</taxon>
        <taxon>Entomophthoromycotina</taxon>
        <taxon>Entomophthoromycetes</taxon>
        <taxon>Entomophthorales</taxon>
        <taxon>Ancylistaceae</taxon>
        <taxon>Conidiobolus</taxon>
    </lineage>
</organism>
<dbReference type="Proteomes" id="UP000070444">
    <property type="component" value="Unassembled WGS sequence"/>
</dbReference>
<keyword evidence="1" id="KW-0808">Transferase</keyword>
<dbReference type="GO" id="GO:0032259">
    <property type="term" value="P:methylation"/>
    <property type="evidence" value="ECO:0007669"/>
    <property type="project" value="UniProtKB-KW"/>
</dbReference>
<dbReference type="InterPro" id="IPR005299">
    <property type="entry name" value="MeTrfase_7"/>
</dbReference>
<dbReference type="InterPro" id="IPR029063">
    <property type="entry name" value="SAM-dependent_MTases_sf"/>
</dbReference>
<evidence type="ECO:0000313" key="1">
    <source>
        <dbReference type="EMBL" id="KXN67941.1"/>
    </source>
</evidence>
<dbReference type="SUPFAM" id="SSF53335">
    <property type="entry name" value="S-adenosyl-L-methionine-dependent methyltransferases"/>
    <property type="match status" value="1"/>
</dbReference>
<reference evidence="1 2" key="1">
    <citation type="journal article" date="2015" name="Genome Biol. Evol.">
        <title>Phylogenomic analyses indicate that early fungi evolved digesting cell walls of algal ancestors of land plants.</title>
        <authorList>
            <person name="Chang Y."/>
            <person name="Wang S."/>
            <person name="Sekimoto S."/>
            <person name="Aerts A.L."/>
            <person name="Choi C."/>
            <person name="Clum A."/>
            <person name="LaButti K.M."/>
            <person name="Lindquist E.A."/>
            <person name="Yee Ngan C."/>
            <person name="Ohm R.A."/>
            <person name="Salamov A.A."/>
            <person name="Grigoriev I.V."/>
            <person name="Spatafora J.W."/>
            <person name="Berbee M.L."/>
        </authorList>
    </citation>
    <scope>NUCLEOTIDE SEQUENCE [LARGE SCALE GENOMIC DNA]</scope>
    <source>
        <strain evidence="1 2">NRRL 28638</strain>
    </source>
</reference>
<proteinExistence type="predicted"/>
<sequence length="340" mass="39384">MNIDKTNRSSKPMKDYNKSSSVQLKLIQNGFDNLKILTENIKLSGNKLTIGDLGCSHGKNSMTAINQLLELIENSSNISNKLKNLYIYHEDLDSNDFNQVHKCLDDKSISYLNNRYIINNSIVTDVQFLPKSFYEPLFDYNSIDIIMCYSSIHWLPKYKSLTSGIVFQEIVETPENVKWFKNLGKDCLTNWLSLRYKELSPNGLITLNIMESNGIDERINPAWDEYIATKGFTHADLNKVNSTSILRSTTEIDEALFEFNGKFKILRKYLSKEIYTFDRNHLNAVLSQQIIKGLESYTNLFPTTESRSEFFENYMEFLYSVKNCPSEMEIGFVYLVLQKI</sequence>